<comment type="caution">
    <text evidence="1">The sequence shown here is derived from an EMBL/GenBank/DDBJ whole genome shotgun (WGS) entry which is preliminary data.</text>
</comment>
<dbReference type="EMBL" id="JARK01001374">
    <property type="protein sequence ID" value="EYC14956.1"/>
    <property type="molecule type" value="Genomic_DNA"/>
</dbReference>
<evidence type="ECO:0000313" key="1">
    <source>
        <dbReference type="EMBL" id="EYC14956.1"/>
    </source>
</evidence>
<accession>A0A016UJ82</accession>
<organism evidence="1 2">
    <name type="scientific">Ancylostoma ceylanicum</name>
    <dbReference type="NCBI Taxonomy" id="53326"/>
    <lineage>
        <taxon>Eukaryota</taxon>
        <taxon>Metazoa</taxon>
        <taxon>Ecdysozoa</taxon>
        <taxon>Nematoda</taxon>
        <taxon>Chromadorea</taxon>
        <taxon>Rhabditida</taxon>
        <taxon>Rhabditina</taxon>
        <taxon>Rhabditomorpha</taxon>
        <taxon>Strongyloidea</taxon>
        <taxon>Ancylostomatidae</taxon>
        <taxon>Ancylostomatinae</taxon>
        <taxon>Ancylostoma</taxon>
    </lineage>
</organism>
<dbReference type="Proteomes" id="UP000024635">
    <property type="component" value="Unassembled WGS sequence"/>
</dbReference>
<keyword evidence="2" id="KW-1185">Reference proteome</keyword>
<evidence type="ECO:0000313" key="2">
    <source>
        <dbReference type="Proteomes" id="UP000024635"/>
    </source>
</evidence>
<dbReference type="AlphaFoldDB" id="A0A016UJ82"/>
<sequence length="96" mass="10157">MPENKALSLPVTCLKRISSLVGGGDYEIHYAIQEETGLVMFEESSEALKIEKGRAASPEIHCCVENAVATESGETLRDGSNFKSGAPVPIAASSTM</sequence>
<protein>
    <submittedName>
        <fullName evidence="1">Uncharacterized protein</fullName>
    </submittedName>
</protein>
<gene>
    <name evidence="1" type="primary">Acey_s0038.g3541</name>
    <name evidence="1" type="ORF">Y032_0038g3541</name>
</gene>
<name>A0A016UJ82_9BILA</name>
<proteinExistence type="predicted"/>
<reference evidence="2" key="1">
    <citation type="journal article" date="2015" name="Nat. Genet.">
        <title>The genome and transcriptome of the zoonotic hookworm Ancylostoma ceylanicum identify infection-specific gene families.</title>
        <authorList>
            <person name="Schwarz E.M."/>
            <person name="Hu Y."/>
            <person name="Antoshechkin I."/>
            <person name="Miller M.M."/>
            <person name="Sternberg P.W."/>
            <person name="Aroian R.V."/>
        </authorList>
    </citation>
    <scope>NUCLEOTIDE SEQUENCE</scope>
    <source>
        <strain evidence="2">HY135</strain>
    </source>
</reference>